<keyword evidence="2" id="KW-0732">Signal</keyword>
<dbReference type="Proteomes" id="UP000199515">
    <property type="component" value="Unassembled WGS sequence"/>
</dbReference>
<dbReference type="AlphaFoldDB" id="A0A1H3M1C9"/>
<evidence type="ECO:0000256" key="2">
    <source>
        <dbReference type="SAM" id="SignalP"/>
    </source>
</evidence>
<evidence type="ECO:0008006" key="5">
    <source>
        <dbReference type="Google" id="ProtNLM"/>
    </source>
</evidence>
<keyword evidence="1" id="KW-0812">Transmembrane</keyword>
<evidence type="ECO:0000313" key="4">
    <source>
        <dbReference type="Proteomes" id="UP000199515"/>
    </source>
</evidence>
<dbReference type="RefSeq" id="WP_091294004.1">
    <property type="nucleotide sequence ID" value="NZ_FNON01000006.1"/>
</dbReference>
<keyword evidence="1" id="KW-1133">Transmembrane helix</keyword>
<feature type="transmembrane region" description="Helical" evidence="1">
    <location>
        <begin position="66"/>
        <end position="82"/>
    </location>
</feature>
<gene>
    <name evidence="3" type="ORF">SAMN05421504_106454</name>
</gene>
<reference evidence="3 4" key="1">
    <citation type="submission" date="2016-10" db="EMBL/GenBank/DDBJ databases">
        <authorList>
            <person name="de Groot N.N."/>
        </authorList>
    </citation>
    <scope>NUCLEOTIDE SEQUENCE [LARGE SCALE GENOMIC DNA]</scope>
    <source>
        <strain evidence="3 4">CPCC 202699</strain>
    </source>
</reference>
<evidence type="ECO:0000256" key="1">
    <source>
        <dbReference type="SAM" id="Phobius"/>
    </source>
</evidence>
<proteinExistence type="predicted"/>
<evidence type="ECO:0000313" key="3">
    <source>
        <dbReference type="EMBL" id="SDY70557.1"/>
    </source>
</evidence>
<accession>A0A1H3M1C9</accession>
<feature type="chain" id="PRO_5011547211" description="MYXO-CTERM domain-containing protein" evidence="2">
    <location>
        <begin position="27"/>
        <end position="91"/>
    </location>
</feature>
<sequence length="91" mass="9244">MSTKLRIFFVSCVLAVSAFGVSPALATGTPVAASVHVTAPAQVGPGPVLDPATTSEADSQKTKNKLIAGGAAVVLLLVVIWGRRARSKKST</sequence>
<name>A0A1H3M1C9_9PSEU</name>
<protein>
    <recommendedName>
        <fullName evidence="5">MYXO-CTERM domain-containing protein</fullName>
    </recommendedName>
</protein>
<dbReference type="STRING" id="589385.SAMN05421504_106454"/>
<keyword evidence="1" id="KW-0472">Membrane</keyword>
<dbReference type="EMBL" id="FNON01000006">
    <property type="protein sequence ID" value="SDY70557.1"/>
    <property type="molecule type" value="Genomic_DNA"/>
</dbReference>
<keyword evidence="4" id="KW-1185">Reference proteome</keyword>
<feature type="signal peptide" evidence="2">
    <location>
        <begin position="1"/>
        <end position="26"/>
    </location>
</feature>
<organism evidence="3 4">
    <name type="scientific">Amycolatopsis xylanica</name>
    <dbReference type="NCBI Taxonomy" id="589385"/>
    <lineage>
        <taxon>Bacteria</taxon>
        <taxon>Bacillati</taxon>
        <taxon>Actinomycetota</taxon>
        <taxon>Actinomycetes</taxon>
        <taxon>Pseudonocardiales</taxon>
        <taxon>Pseudonocardiaceae</taxon>
        <taxon>Amycolatopsis</taxon>
    </lineage>
</organism>